<evidence type="ECO:0000313" key="3">
    <source>
        <dbReference type="Proteomes" id="UP000078550"/>
    </source>
</evidence>
<proteinExistence type="predicted"/>
<protein>
    <submittedName>
        <fullName evidence="1">Uncharacterized protein</fullName>
    </submittedName>
</protein>
<gene>
    <name evidence="1" type="ORF">POVWA1_003620</name>
    <name evidence="2" type="ORF">POVWA2_003760</name>
</gene>
<evidence type="ECO:0000313" key="1">
    <source>
        <dbReference type="EMBL" id="SBT30739.1"/>
    </source>
</evidence>
<name>A0A1A8YGR3_PLAOA</name>
<evidence type="ECO:0000313" key="4">
    <source>
        <dbReference type="Proteomes" id="UP000078555"/>
    </source>
</evidence>
<reference evidence="1" key="2">
    <citation type="submission" date="2016-05" db="EMBL/GenBank/DDBJ databases">
        <authorList>
            <person name="Lavstsen T."/>
            <person name="Jespersen J.S."/>
        </authorList>
    </citation>
    <scope>NUCLEOTIDE SEQUENCE [LARGE SCALE GENOMIC DNA]</scope>
</reference>
<sequence>MYSDLSKIKFPPNEYYTLHFSFQPCLCFSIPITPVKTPLDPYFDLHFYVILSLIPLPHRPHHFYAS</sequence>
<dbReference type="EMBL" id="FLRD01000008">
    <property type="protein sequence ID" value="SBT30739.1"/>
    <property type="molecule type" value="Genomic_DNA"/>
</dbReference>
<dbReference type="AlphaFoldDB" id="A0A1A8YGR3"/>
<dbReference type="Proteomes" id="UP000078550">
    <property type="component" value="Unassembled WGS sequence"/>
</dbReference>
<accession>A0A1A8YGR3</accession>
<reference evidence="3 4" key="1">
    <citation type="submission" date="2016-05" db="EMBL/GenBank/DDBJ databases">
        <authorList>
            <person name="Naeem Raeece"/>
        </authorList>
    </citation>
    <scope>NUCLEOTIDE SEQUENCE [LARGE SCALE GENOMIC DNA]</scope>
</reference>
<organism evidence="1 4">
    <name type="scientific">Plasmodium ovale wallikeri</name>
    <dbReference type="NCBI Taxonomy" id="864142"/>
    <lineage>
        <taxon>Eukaryota</taxon>
        <taxon>Sar</taxon>
        <taxon>Alveolata</taxon>
        <taxon>Apicomplexa</taxon>
        <taxon>Aconoidasida</taxon>
        <taxon>Haemosporida</taxon>
        <taxon>Plasmodiidae</taxon>
        <taxon>Plasmodium</taxon>
        <taxon>Plasmodium (Plasmodium)</taxon>
    </lineage>
</organism>
<dbReference type="Proteomes" id="UP000078555">
    <property type="component" value="Unassembled WGS sequence"/>
</dbReference>
<keyword evidence="4" id="KW-1185">Reference proteome</keyword>
<dbReference type="EMBL" id="FLRE01000015">
    <property type="protein sequence ID" value="SBT31359.1"/>
    <property type="molecule type" value="Genomic_DNA"/>
</dbReference>
<evidence type="ECO:0000313" key="2">
    <source>
        <dbReference type="EMBL" id="SBT31359.1"/>
    </source>
</evidence>